<keyword evidence="2" id="KW-0560">Oxidoreductase</keyword>
<dbReference type="Proteomes" id="UP001161757">
    <property type="component" value="Unassembled WGS sequence"/>
</dbReference>
<evidence type="ECO:0008006" key="6">
    <source>
        <dbReference type="Google" id="ProtNLM"/>
    </source>
</evidence>
<dbReference type="SUPFAM" id="SSF51735">
    <property type="entry name" value="NAD(P)-binding Rossmann-fold domains"/>
    <property type="match status" value="1"/>
</dbReference>
<evidence type="ECO:0000313" key="5">
    <source>
        <dbReference type="Proteomes" id="UP001161757"/>
    </source>
</evidence>
<protein>
    <recommendedName>
        <fullName evidence="6">Short-chain dehydrogenase</fullName>
    </recommendedName>
</protein>
<dbReference type="GO" id="GO:0016491">
    <property type="term" value="F:oxidoreductase activity"/>
    <property type="evidence" value="ECO:0007669"/>
    <property type="project" value="UniProtKB-KW"/>
</dbReference>
<dbReference type="PANTHER" id="PTHR43157:SF31">
    <property type="entry name" value="PHOSPHATIDYLINOSITOL-GLYCAN BIOSYNTHESIS CLASS F PROTEIN"/>
    <property type="match status" value="1"/>
</dbReference>
<proteinExistence type="inferred from homology"/>
<dbReference type="Gene3D" id="3.40.50.720">
    <property type="entry name" value="NAD(P)-binding Rossmann-like Domain"/>
    <property type="match status" value="1"/>
</dbReference>
<accession>A0AAN6EYC6</accession>
<name>A0AAN6EYC6_EXODE</name>
<evidence type="ECO:0000313" key="4">
    <source>
        <dbReference type="EMBL" id="KAJ8993862.1"/>
    </source>
</evidence>
<dbReference type="EMBL" id="JAJGCB010000003">
    <property type="protein sequence ID" value="KAJ8993862.1"/>
    <property type="molecule type" value="Genomic_DNA"/>
</dbReference>
<dbReference type="PRINTS" id="PR00080">
    <property type="entry name" value="SDRFAMILY"/>
</dbReference>
<comment type="caution">
    <text evidence="4">The sequence shown here is derived from an EMBL/GenBank/DDBJ whole genome shotgun (WGS) entry which is preliminary data.</text>
</comment>
<dbReference type="AlphaFoldDB" id="A0AAN6EYC6"/>
<dbReference type="PRINTS" id="PR00081">
    <property type="entry name" value="GDHRDH"/>
</dbReference>
<dbReference type="InterPro" id="IPR002347">
    <property type="entry name" value="SDR_fam"/>
</dbReference>
<dbReference type="InterPro" id="IPR036291">
    <property type="entry name" value="NAD(P)-bd_dom_sf"/>
</dbReference>
<reference evidence="4" key="1">
    <citation type="submission" date="2023-01" db="EMBL/GenBank/DDBJ databases">
        <title>Exophiala dermititidis isolated from Cystic Fibrosis Patient.</title>
        <authorList>
            <person name="Kurbessoian T."/>
            <person name="Crocker A."/>
            <person name="Murante D."/>
            <person name="Hogan D.A."/>
            <person name="Stajich J.E."/>
        </authorList>
    </citation>
    <scope>NUCLEOTIDE SEQUENCE</scope>
    <source>
        <strain evidence="4">Ex8</strain>
    </source>
</reference>
<dbReference type="Pfam" id="PF00106">
    <property type="entry name" value="adh_short"/>
    <property type="match status" value="1"/>
</dbReference>
<evidence type="ECO:0000256" key="1">
    <source>
        <dbReference type="ARBA" id="ARBA00006484"/>
    </source>
</evidence>
<evidence type="ECO:0000256" key="2">
    <source>
        <dbReference type="ARBA" id="ARBA00023002"/>
    </source>
</evidence>
<evidence type="ECO:0000256" key="3">
    <source>
        <dbReference type="RuleBase" id="RU000363"/>
    </source>
</evidence>
<organism evidence="4 5">
    <name type="scientific">Exophiala dermatitidis</name>
    <name type="common">Black yeast-like fungus</name>
    <name type="synonym">Wangiella dermatitidis</name>
    <dbReference type="NCBI Taxonomy" id="5970"/>
    <lineage>
        <taxon>Eukaryota</taxon>
        <taxon>Fungi</taxon>
        <taxon>Dikarya</taxon>
        <taxon>Ascomycota</taxon>
        <taxon>Pezizomycotina</taxon>
        <taxon>Eurotiomycetes</taxon>
        <taxon>Chaetothyriomycetidae</taxon>
        <taxon>Chaetothyriales</taxon>
        <taxon>Herpotrichiellaceae</taxon>
        <taxon>Exophiala</taxon>
    </lineage>
</organism>
<sequence length="324" mass="35264">MKDFNHDSTGEEVVNEFVDRVQGKTIVITGASVNGLGAETAISLAHGNPAHLILLARSQSRVDPVISKIAEINPKIKATFVPVSLDDFDSARTAAQTISNAVDKIDILINNAGVMALNEYTTNKNGIESQLATNHLGHFIFTKYLLPKILAAGPGARIVNLSSLGHTLSPFRFDDYNFSNGATYDPWTAYGQSKTANILFSVSLADKLRDKNVAVYAVHPGNIYTTNLGAHLQGDFVALIDQLKDISKKNTGREFPINTETPKSPEQGVSTTLVAALDPRIEDKSGSYLVDGNVVEPYEYASDKENAERLWKLSEQLVGEKFEI</sequence>
<comment type="similarity">
    <text evidence="1 3">Belongs to the short-chain dehydrogenases/reductases (SDR) family.</text>
</comment>
<gene>
    <name evidence="4" type="ORF">HRR80_002365</name>
</gene>
<dbReference type="PANTHER" id="PTHR43157">
    <property type="entry name" value="PHOSPHATIDYLINOSITOL-GLYCAN BIOSYNTHESIS CLASS F PROTEIN-RELATED"/>
    <property type="match status" value="1"/>
</dbReference>